<dbReference type="InterPro" id="IPR008144">
    <property type="entry name" value="Guanylate_kin-like_dom"/>
</dbReference>
<keyword evidence="7" id="KW-0796">Tight junction</keyword>
<dbReference type="PROSITE" id="PS50052">
    <property type="entry name" value="GUANYLATE_KINASE_2"/>
    <property type="match status" value="1"/>
</dbReference>
<evidence type="ECO:0000256" key="13">
    <source>
        <dbReference type="ARBA" id="ARBA00022741"/>
    </source>
</evidence>
<dbReference type="InterPro" id="IPR020590">
    <property type="entry name" value="Guanylate_kinase_CS"/>
</dbReference>
<dbReference type="FunFam" id="2.30.42.10:FF:000155">
    <property type="entry name" value="membrane-associated guanylate kinase, WW and PDZ domain-containing protein 2 isoform X4"/>
    <property type="match status" value="1"/>
</dbReference>
<dbReference type="PROSITE" id="PS01159">
    <property type="entry name" value="WW_DOMAIN_1"/>
    <property type="match status" value="2"/>
</dbReference>
<dbReference type="Ensembl" id="ENSSRHT00000053547.1">
    <property type="protein sequence ID" value="ENSSRHP00000052080.1"/>
    <property type="gene ID" value="ENSSRHG00000025768.1"/>
</dbReference>
<dbReference type="PANTHER" id="PTHR10316:SF78">
    <property type="entry name" value="MEMBRANE-ASSOCIATED GUANYLATE KINASE, WW AND PDZ DOMAIN-CONTAINING PROTEIN 2 ISOFORM X1"/>
    <property type="match status" value="1"/>
</dbReference>
<feature type="domain" description="WW" evidence="31">
    <location>
        <begin position="350"/>
        <end position="383"/>
    </location>
</feature>
<sequence>MSKTLKKKNHWTNKVHEAVLTRNKEGELGFDLKGGAENGNFPYFGEVKQGKVAIQSGKLSQDELLLEVNDTPVAGLTTRDVLAVIKHCKDPFRLKCVKQGGVVDKDLRHYLNLRFQKGSVDHELQQIIRDNLYLRTVPCTTRQPKEGEVPGVDYNFVSIERFMELEKSGALLESGTYEDNFYGTPKPPAEPTPMLFNVTDQLLPGARPSAEGKRKRNKSVSNMEKDSIEPPEEEEEESPVVNGNGIAITPESSEHEDKSTDASGDVPVQSCPPETPTLTATDAPEEEGDAPEPPQDTQENDDMGPLPDNWEMAYTEKGEVYFIDHNTKTTSWLDPRLAKKAKPPEDCEEDELPYGWEKIDDPIYGSYYVDHINRRTQFENPVLEAKRRIQQQQQMQSQGLSALPLPTIYREKPPFTRDATQLKGTFLTTVLQKSNMGFGFTIIGGDEPDEFLQVKSVIPDGPAAQDGKMNTGDVIVYINDICVLGTTHSDVVKLFQSVPIGQSVTLVLCRGYPLPYDPEDPSASSSMPPLGLVDHPLLLNGRNNYENYMEYMSLTGLAPELLSLTITKGAEGFGFTIADSPTGQRVKQVLEPQGCLGLCEGDLMVEINQKGLQGLNHTQVVQLLKECPVGTEATLVIQRGAAAAGLYTPWDPTKQWDPQGSPQTSLSAALLPHGAPHPGQPLHRSSVPDTEVFHLGKPDPYDLYEKSRAIYESRPLCLPLYSYSPLHQKEVEVHLLREKTGFGFRILGGDEAVQAVSPETRDKIVIGAIIENSPAERDGRLHPGDELVSVDRMPVAGRPHRYVIDLMHAAARSGQVTLTVRRRVLLQQGEQKPSTNQSSSPRGHAVCPVNLPPTTDVVIHRKESEGFGFVIISSLNRPETTNTITVPHKIGRIIEGSPADRCGKLKVGDRIMAVNCQSIINMPHADIVKLIKDAGLTVTLHIIPEEDVNGAHSAPTSEKQSPMVAQKHSPQTQSSPAAQQSPTMAHPSPPAPHPSPATTQPSPLIAWFDLVGTYRSEVKARQDVKPDICQAAYTDYRQPPVDYRHPPVADYRQPPTMEYRHPPALIDYRQQSIADYRPQDYDYFTVELEKSVKGFGFSIRGGREYKMDLFVLRLAEDGPAIRNGRMRVGDQIIEINGESTRDMSHTRAIELIKAGGRRVRLLLKRGTGQVPEYDSAASRSAVSPCDTRPLPSPVISSSLKPWTFSGIL</sequence>
<feature type="domain" description="PDZ" evidence="33">
    <location>
        <begin position="1085"/>
        <end position="1167"/>
    </location>
</feature>
<keyword evidence="14" id="KW-0967">Endosome</keyword>
<keyword evidence="12" id="KW-0677">Repeat</keyword>
<dbReference type="CDD" id="cd06733">
    <property type="entry name" value="PDZ3_MAGI-1_3-like"/>
    <property type="match status" value="1"/>
</dbReference>
<dbReference type="SUPFAM" id="SSF52540">
    <property type="entry name" value="P-loop containing nucleoside triphosphate hydrolases"/>
    <property type="match status" value="1"/>
</dbReference>
<evidence type="ECO:0000256" key="17">
    <source>
        <dbReference type="ARBA" id="ARBA00022949"/>
    </source>
</evidence>
<dbReference type="FunFam" id="2.30.42.10:FF:000005">
    <property type="entry name" value="Membrane associated guanylate kinase, WW and PDZ domain containing 1"/>
    <property type="match status" value="1"/>
</dbReference>
<dbReference type="GO" id="GO:0030425">
    <property type="term" value="C:dendrite"/>
    <property type="evidence" value="ECO:0007669"/>
    <property type="project" value="TreeGrafter"/>
</dbReference>
<evidence type="ECO:0000256" key="9">
    <source>
        <dbReference type="ARBA" id="ARBA00022553"/>
    </source>
</evidence>
<feature type="compositionally biased region" description="Low complexity" evidence="30">
    <location>
        <begin position="969"/>
        <end position="986"/>
    </location>
</feature>
<feature type="domain" description="Guanylate kinase-like" evidence="32">
    <location>
        <begin position="108"/>
        <end position="184"/>
    </location>
</feature>
<keyword evidence="13" id="KW-0547">Nucleotide-binding</keyword>
<dbReference type="GO" id="GO:0005886">
    <property type="term" value="C:plasma membrane"/>
    <property type="evidence" value="ECO:0007669"/>
    <property type="project" value="UniProtKB-ARBA"/>
</dbReference>
<dbReference type="GO" id="GO:0001750">
    <property type="term" value="C:photoreceptor outer segment"/>
    <property type="evidence" value="ECO:0007669"/>
    <property type="project" value="UniProtKB-SubCell"/>
</dbReference>
<dbReference type="CDD" id="cd06735">
    <property type="entry name" value="PDZ5_MAGI-1_3-like"/>
    <property type="match status" value="1"/>
</dbReference>
<dbReference type="InterPro" id="IPR001478">
    <property type="entry name" value="PDZ"/>
</dbReference>
<dbReference type="Gene3D" id="3.30.63.10">
    <property type="entry name" value="Guanylate Kinase phosphate binding domain"/>
    <property type="match status" value="1"/>
</dbReference>
<dbReference type="Pfam" id="PF17820">
    <property type="entry name" value="PDZ_6"/>
    <property type="match status" value="1"/>
</dbReference>
<evidence type="ECO:0000256" key="8">
    <source>
        <dbReference type="ARBA" id="ARBA00022490"/>
    </source>
</evidence>
<evidence type="ECO:0000256" key="22">
    <source>
        <dbReference type="ARBA" id="ARBA00034102"/>
    </source>
</evidence>
<dbReference type="Proteomes" id="UP000472270">
    <property type="component" value="Unassembled WGS sequence"/>
</dbReference>
<evidence type="ECO:0000256" key="23">
    <source>
        <dbReference type="ARBA" id="ARBA00058771"/>
    </source>
</evidence>
<keyword evidence="19" id="KW-0472">Membrane</keyword>
<dbReference type="GO" id="GO:0007165">
    <property type="term" value="P:signal transduction"/>
    <property type="evidence" value="ECO:0007669"/>
    <property type="project" value="TreeGrafter"/>
</dbReference>
<feature type="region of interest" description="Disordered" evidence="30">
    <location>
        <begin position="204"/>
        <end position="308"/>
    </location>
</feature>
<dbReference type="FunFam" id="2.30.42.10:FF:000113">
    <property type="entry name" value="Membrane associated guanylate kinase, WW and PDZ domain containing 2"/>
    <property type="match status" value="1"/>
</dbReference>
<dbReference type="InterPro" id="IPR041489">
    <property type="entry name" value="PDZ_6"/>
</dbReference>
<dbReference type="Pfam" id="PF00625">
    <property type="entry name" value="Guanylate_kin"/>
    <property type="match status" value="1"/>
</dbReference>
<dbReference type="InterPro" id="IPR036020">
    <property type="entry name" value="WW_dom_sf"/>
</dbReference>
<proteinExistence type="predicted"/>
<keyword evidence="21" id="KW-0966">Cell projection</keyword>
<evidence type="ECO:0000256" key="30">
    <source>
        <dbReference type="SAM" id="MobiDB-lite"/>
    </source>
</evidence>
<evidence type="ECO:0000256" key="18">
    <source>
        <dbReference type="ARBA" id="ARBA00023018"/>
    </source>
</evidence>
<dbReference type="InterPro" id="IPR001202">
    <property type="entry name" value="WW_dom"/>
</dbReference>
<evidence type="ECO:0000256" key="6">
    <source>
        <dbReference type="ARBA" id="ARBA00004603"/>
    </source>
</evidence>
<dbReference type="GO" id="GO:0045202">
    <property type="term" value="C:synapse"/>
    <property type="evidence" value="ECO:0007669"/>
    <property type="project" value="UniProtKB-SubCell"/>
</dbReference>
<dbReference type="GO" id="GO:0001917">
    <property type="term" value="C:photoreceptor inner segment"/>
    <property type="evidence" value="ECO:0007669"/>
    <property type="project" value="UniProtKB-SubCell"/>
</dbReference>
<evidence type="ECO:0000256" key="11">
    <source>
        <dbReference type="ARBA" id="ARBA00022599"/>
    </source>
</evidence>
<dbReference type="SUPFAM" id="SSF51045">
    <property type="entry name" value="WW domain"/>
    <property type="match status" value="2"/>
</dbReference>
<evidence type="ECO:0000256" key="28">
    <source>
        <dbReference type="ARBA" id="ARBA00079517"/>
    </source>
</evidence>
<evidence type="ECO:0000256" key="14">
    <source>
        <dbReference type="ARBA" id="ARBA00022753"/>
    </source>
</evidence>
<dbReference type="Pfam" id="PF16663">
    <property type="entry name" value="MAGI_u1"/>
    <property type="match status" value="1"/>
</dbReference>
<dbReference type="InterPro" id="IPR008145">
    <property type="entry name" value="GK/Ca_channel_bsu"/>
</dbReference>
<dbReference type="GO" id="GO:0070699">
    <property type="term" value="F:type II activin receptor binding"/>
    <property type="evidence" value="ECO:0007669"/>
    <property type="project" value="TreeGrafter"/>
</dbReference>
<feature type="domain" description="PDZ" evidence="33">
    <location>
        <begin position="563"/>
        <end position="626"/>
    </location>
</feature>
<feature type="domain" description="PDZ" evidence="33">
    <location>
        <begin position="17"/>
        <end position="100"/>
    </location>
</feature>
<dbReference type="CDD" id="cd06734">
    <property type="entry name" value="PDZ4_MAGI-1_3-like"/>
    <property type="match status" value="1"/>
</dbReference>
<dbReference type="CDD" id="cd00201">
    <property type="entry name" value="WW"/>
    <property type="match status" value="2"/>
</dbReference>
<dbReference type="GO" id="GO:0005524">
    <property type="term" value="F:ATP binding"/>
    <property type="evidence" value="ECO:0007669"/>
    <property type="project" value="UniProtKB-KW"/>
</dbReference>
<dbReference type="SMART" id="SM00072">
    <property type="entry name" value="GuKc"/>
    <property type="match status" value="1"/>
</dbReference>
<keyword evidence="11" id="KW-0771">Synaptosome</keyword>
<evidence type="ECO:0000256" key="2">
    <source>
        <dbReference type="ARBA" id="ARBA00004170"/>
    </source>
</evidence>
<accession>A0A673JPR8</accession>
<dbReference type="Pfam" id="PF00595">
    <property type="entry name" value="PDZ"/>
    <property type="match status" value="4"/>
</dbReference>
<dbReference type="GO" id="GO:0005770">
    <property type="term" value="C:late endosome"/>
    <property type="evidence" value="ECO:0007669"/>
    <property type="project" value="UniProtKB-SubCell"/>
</dbReference>
<feature type="domain" description="PDZ" evidence="33">
    <location>
        <begin position="856"/>
        <end position="946"/>
    </location>
</feature>
<dbReference type="PANTHER" id="PTHR10316">
    <property type="entry name" value="MEMBRANE ASSOCIATED GUANYLATE KINASE-RELATED"/>
    <property type="match status" value="1"/>
</dbReference>
<keyword evidence="16" id="KW-0524">Neurogenesis</keyword>
<evidence type="ECO:0000256" key="3">
    <source>
        <dbReference type="ARBA" id="ARBA00004435"/>
    </source>
</evidence>
<dbReference type="GO" id="GO:0005923">
    <property type="term" value="C:bicellular tight junction"/>
    <property type="evidence" value="ECO:0007669"/>
    <property type="project" value="UniProtKB-SubCell"/>
</dbReference>
<organism evidence="34 35">
    <name type="scientific">Sinocyclocheilus rhinocerous</name>
    <dbReference type="NCBI Taxonomy" id="307959"/>
    <lineage>
        <taxon>Eukaryota</taxon>
        <taxon>Metazoa</taxon>
        <taxon>Chordata</taxon>
        <taxon>Craniata</taxon>
        <taxon>Vertebrata</taxon>
        <taxon>Euteleostomi</taxon>
        <taxon>Actinopterygii</taxon>
        <taxon>Neopterygii</taxon>
        <taxon>Teleostei</taxon>
        <taxon>Ostariophysi</taxon>
        <taxon>Cypriniformes</taxon>
        <taxon>Cyprinidae</taxon>
        <taxon>Cyprininae</taxon>
        <taxon>Sinocyclocheilus</taxon>
    </lineage>
</organism>
<keyword evidence="20" id="KW-0206">Cytoskeleton</keyword>
<dbReference type="PROSITE" id="PS50106">
    <property type="entry name" value="PDZ"/>
    <property type="match status" value="6"/>
</dbReference>
<dbReference type="Pfam" id="PF00397">
    <property type="entry name" value="WW"/>
    <property type="match status" value="1"/>
</dbReference>
<evidence type="ECO:0000256" key="19">
    <source>
        <dbReference type="ARBA" id="ARBA00023136"/>
    </source>
</evidence>
<dbReference type="FunFam" id="3.30.63.10:FF:000003">
    <property type="entry name" value="Membrane-associated guanylate kinase, WW and PDZ domain-containing protein 3 isoform 1"/>
    <property type="match status" value="1"/>
</dbReference>
<evidence type="ECO:0000256" key="7">
    <source>
        <dbReference type="ARBA" id="ARBA00022427"/>
    </source>
</evidence>
<feature type="compositionally biased region" description="Polar residues" evidence="30">
    <location>
        <begin position="656"/>
        <end position="667"/>
    </location>
</feature>
<dbReference type="FunFam" id="2.20.70.10:FF:000002">
    <property type="entry name" value="Membrane-associated guanylate kinase, WW and PDZ domain-containing protein 3 isoform 1"/>
    <property type="match status" value="1"/>
</dbReference>
<keyword evidence="15" id="KW-0067">ATP-binding</keyword>
<dbReference type="FunFam" id="2.30.42.10:FF:000012">
    <property type="entry name" value="Membrane associated guanylate kinase, WW and PDZ domain containing 1"/>
    <property type="match status" value="1"/>
</dbReference>
<dbReference type="GO" id="GO:0005814">
    <property type="term" value="C:centriole"/>
    <property type="evidence" value="ECO:0007669"/>
    <property type="project" value="UniProtKB-SubCell"/>
</dbReference>
<evidence type="ECO:0000256" key="21">
    <source>
        <dbReference type="ARBA" id="ARBA00023273"/>
    </source>
</evidence>
<evidence type="ECO:0000256" key="5">
    <source>
        <dbReference type="ARBA" id="ARBA00004504"/>
    </source>
</evidence>
<evidence type="ECO:0000256" key="25">
    <source>
        <dbReference type="ARBA" id="ARBA00070829"/>
    </source>
</evidence>
<evidence type="ECO:0000259" key="32">
    <source>
        <dbReference type="PROSITE" id="PS50052"/>
    </source>
</evidence>
<dbReference type="SUPFAM" id="SSF50156">
    <property type="entry name" value="PDZ domain-like"/>
    <property type="match status" value="6"/>
</dbReference>
<dbReference type="SMART" id="SM00228">
    <property type="entry name" value="PDZ"/>
    <property type="match status" value="6"/>
</dbReference>
<evidence type="ECO:0000256" key="12">
    <source>
        <dbReference type="ARBA" id="ARBA00022737"/>
    </source>
</evidence>
<dbReference type="PROSITE" id="PS00856">
    <property type="entry name" value="GUANYLATE_KINASE_1"/>
    <property type="match status" value="1"/>
</dbReference>
<keyword evidence="8" id="KW-0963">Cytoplasm</keyword>
<comment type="function">
    <text evidence="23">Plays a role in coupling actin fibers to cell junctions in endothelial cells, via its interaction with AMOTL2 and CDH5. May regulate acid-induced ASIC3 currents by modulating its expression at the cell surface.</text>
</comment>
<dbReference type="InterPro" id="IPR036034">
    <property type="entry name" value="PDZ_sf"/>
</dbReference>
<feature type="region of interest" description="Disordered" evidence="30">
    <location>
        <begin position="949"/>
        <end position="1002"/>
    </location>
</feature>
<evidence type="ECO:0000259" key="31">
    <source>
        <dbReference type="PROSITE" id="PS50020"/>
    </source>
</evidence>
<dbReference type="GO" id="GO:0006897">
    <property type="term" value="P:endocytosis"/>
    <property type="evidence" value="ECO:0007669"/>
    <property type="project" value="UniProtKB-KW"/>
</dbReference>
<dbReference type="CDD" id="cd06732">
    <property type="entry name" value="PDZ2_MAGI-1_3-like"/>
    <property type="match status" value="1"/>
</dbReference>
<dbReference type="InterPro" id="IPR027417">
    <property type="entry name" value="P-loop_NTPase"/>
</dbReference>
<evidence type="ECO:0000256" key="26">
    <source>
        <dbReference type="ARBA" id="ARBA00078448"/>
    </source>
</evidence>
<evidence type="ECO:0000313" key="34">
    <source>
        <dbReference type="Ensembl" id="ENSSRHP00000052080.1"/>
    </source>
</evidence>
<gene>
    <name evidence="34" type="primary">LOC107716709</name>
</gene>
<keyword evidence="9" id="KW-0597">Phosphoprotein</keyword>
<evidence type="ECO:0000256" key="15">
    <source>
        <dbReference type="ARBA" id="ARBA00022840"/>
    </source>
</evidence>
<evidence type="ECO:0000256" key="20">
    <source>
        <dbReference type="ARBA" id="ARBA00023212"/>
    </source>
</evidence>
<evidence type="ECO:0000313" key="35">
    <source>
        <dbReference type="Proteomes" id="UP000472270"/>
    </source>
</evidence>
<dbReference type="CDD" id="cd06730">
    <property type="entry name" value="PDZ0_MAGI-1_3-like"/>
    <property type="match status" value="1"/>
</dbReference>
<feature type="compositionally biased region" description="Acidic residues" evidence="30">
    <location>
        <begin position="229"/>
        <end position="238"/>
    </location>
</feature>
<evidence type="ECO:0000256" key="16">
    <source>
        <dbReference type="ARBA" id="ARBA00022902"/>
    </source>
</evidence>
<evidence type="ECO:0000256" key="27">
    <source>
        <dbReference type="ARBA" id="ARBA00079516"/>
    </source>
</evidence>
<comment type="subcellular location">
    <subcellularLocation>
        <location evidence="3">Cell junction</location>
        <location evidence="3">Tight junction</location>
    </subcellularLocation>
    <subcellularLocation>
        <location evidence="5">Cell projection</location>
        <location evidence="5">Cilium</location>
        <location evidence="5">Photoreceptor outer segment</location>
    </subcellularLocation>
    <subcellularLocation>
        <location evidence="1">Cytoplasm</location>
        <location evidence="1">Cytoskeleton</location>
        <location evidence="1">Microtubule organizing center</location>
        <location evidence="1">Centrosome</location>
        <location evidence="1">Centriole</location>
    </subcellularLocation>
    <subcellularLocation>
        <location evidence="6">Late endosome</location>
    </subcellularLocation>
    <subcellularLocation>
        <location evidence="2">Membrane</location>
        <topology evidence="2">Peripheral membrane protein</topology>
    </subcellularLocation>
    <subcellularLocation>
        <location evidence="4">Photoreceptor inner segment</location>
    </subcellularLocation>
    <subcellularLocation>
        <location evidence="22">Synapse</location>
        <location evidence="22">Synaptosome</location>
    </subcellularLocation>
</comment>
<reference evidence="34" key="2">
    <citation type="submission" date="2025-09" db="UniProtKB">
        <authorList>
            <consortium name="Ensembl"/>
        </authorList>
    </citation>
    <scope>IDENTIFICATION</scope>
</reference>
<name>A0A673JPR8_9TELE</name>
<evidence type="ECO:0000256" key="29">
    <source>
        <dbReference type="ARBA" id="ARBA00080410"/>
    </source>
</evidence>
<dbReference type="Gene3D" id="2.20.70.10">
    <property type="match status" value="2"/>
</dbReference>
<dbReference type="GO" id="GO:0030159">
    <property type="term" value="F:signaling receptor complex adaptor activity"/>
    <property type="evidence" value="ECO:0007669"/>
    <property type="project" value="TreeGrafter"/>
</dbReference>
<keyword evidence="10" id="KW-0254">Endocytosis</keyword>
<feature type="region of interest" description="Disordered" evidence="30">
    <location>
        <begin position="652"/>
        <end position="682"/>
    </location>
</feature>
<feature type="domain" description="WW" evidence="31">
    <location>
        <begin position="304"/>
        <end position="337"/>
    </location>
</feature>
<evidence type="ECO:0000256" key="10">
    <source>
        <dbReference type="ARBA" id="ARBA00022583"/>
    </source>
</evidence>
<dbReference type="GO" id="GO:0046332">
    <property type="term" value="F:SMAD binding"/>
    <property type="evidence" value="ECO:0007669"/>
    <property type="project" value="TreeGrafter"/>
</dbReference>
<dbReference type="CDD" id="cd06731">
    <property type="entry name" value="PDZ1_MAGI-1_3-like"/>
    <property type="match status" value="1"/>
</dbReference>
<dbReference type="FunFam" id="2.20.70.10:FF:000001">
    <property type="entry name" value="Membrane-associated guanylate kinase, WW and PDZ domain-containing protein 1"/>
    <property type="match status" value="1"/>
</dbReference>
<dbReference type="AlphaFoldDB" id="A0A673JPR8"/>
<evidence type="ECO:0000256" key="4">
    <source>
        <dbReference type="ARBA" id="ARBA00004437"/>
    </source>
</evidence>
<evidence type="ECO:0000259" key="33">
    <source>
        <dbReference type="PROSITE" id="PS50106"/>
    </source>
</evidence>
<feature type="domain" description="PDZ" evidence="33">
    <location>
        <begin position="732"/>
        <end position="822"/>
    </location>
</feature>
<protein>
    <recommendedName>
        <fullName evidence="25">Membrane-associated guanylate kinase, WW and PDZ domain-containing protein 1</fullName>
    </recommendedName>
    <alternativeName>
        <fullName evidence="29">Atrophin-1-interacting protein 1</fullName>
    </alternativeName>
    <alternativeName>
        <fullName evidence="26">BAI1-associated protein 1</fullName>
    </alternativeName>
    <alternativeName>
        <fullName evidence="28">Membrane-associated guanylate kinase inverted 1</fullName>
    </alternativeName>
    <alternativeName>
        <fullName evidence="27">Membrane-associated guanylate kinase inverted 2</fullName>
    </alternativeName>
    <alternativeName>
        <fullName evidence="24">Membrane-associated guanylate kinase, WW and PDZ domain-containing protein 2</fullName>
    </alternativeName>
</protein>
<dbReference type="PROSITE" id="PS50020">
    <property type="entry name" value="WW_DOMAIN_2"/>
    <property type="match status" value="2"/>
</dbReference>
<keyword evidence="17" id="KW-0965">Cell junction</keyword>
<dbReference type="Gene3D" id="2.30.42.10">
    <property type="match status" value="6"/>
</dbReference>
<keyword evidence="35" id="KW-1185">Reference proteome</keyword>
<dbReference type="FunFam" id="2.30.42.10:FF:000015">
    <property type="entry name" value="Membrane associated guanylate kinase, WW and PDZ domain containing 1"/>
    <property type="match status" value="1"/>
</dbReference>
<dbReference type="SMART" id="SM00456">
    <property type="entry name" value="WW"/>
    <property type="match status" value="2"/>
</dbReference>
<feature type="domain" description="PDZ" evidence="33">
    <location>
        <begin position="428"/>
        <end position="497"/>
    </location>
</feature>
<evidence type="ECO:0000256" key="1">
    <source>
        <dbReference type="ARBA" id="ARBA00004114"/>
    </source>
</evidence>
<reference evidence="34" key="1">
    <citation type="submission" date="2025-08" db="UniProtKB">
        <authorList>
            <consortium name="Ensembl"/>
        </authorList>
    </citation>
    <scope>IDENTIFICATION</scope>
</reference>
<dbReference type="GO" id="GO:0031697">
    <property type="term" value="F:beta-1 adrenergic receptor binding"/>
    <property type="evidence" value="ECO:0007669"/>
    <property type="project" value="TreeGrafter"/>
</dbReference>
<keyword evidence="18" id="KW-0770">Synapse</keyword>
<dbReference type="GO" id="GO:0007399">
    <property type="term" value="P:nervous system development"/>
    <property type="evidence" value="ECO:0007669"/>
    <property type="project" value="UniProtKB-KW"/>
</dbReference>
<dbReference type="GO" id="GO:0043113">
    <property type="term" value="P:receptor clustering"/>
    <property type="evidence" value="ECO:0007669"/>
    <property type="project" value="TreeGrafter"/>
</dbReference>
<evidence type="ECO:0000256" key="24">
    <source>
        <dbReference type="ARBA" id="ARBA00070827"/>
    </source>
</evidence>
<dbReference type="GO" id="GO:0005634">
    <property type="term" value="C:nucleus"/>
    <property type="evidence" value="ECO:0007669"/>
    <property type="project" value="UniProtKB-ARBA"/>
</dbReference>